<evidence type="ECO:0000313" key="3">
    <source>
        <dbReference type="Proteomes" id="UP000663879"/>
    </source>
</evidence>
<dbReference type="PANTHER" id="PTHR45703">
    <property type="entry name" value="DYNEIN HEAVY CHAIN"/>
    <property type="match status" value="1"/>
</dbReference>
<dbReference type="PANTHER" id="PTHR45703:SF36">
    <property type="entry name" value="DYNEIN HEAVY CHAIN, CYTOPLASMIC"/>
    <property type="match status" value="1"/>
</dbReference>
<dbReference type="EMBL" id="CAJNOC010002572">
    <property type="protein sequence ID" value="CAF0940788.1"/>
    <property type="molecule type" value="Genomic_DNA"/>
</dbReference>
<reference evidence="2" key="1">
    <citation type="submission" date="2021-02" db="EMBL/GenBank/DDBJ databases">
        <authorList>
            <person name="Nowell W R."/>
        </authorList>
    </citation>
    <scope>NUCLEOTIDE SEQUENCE</scope>
    <source>
        <strain evidence="2">Ploen Becks lab</strain>
    </source>
</reference>
<evidence type="ECO:0000259" key="1">
    <source>
        <dbReference type="Pfam" id="PF03028"/>
    </source>
</evidence>
<name>A0A814CIZ6_9BILA</name>
<dbReference type="InterPro" id="IPR026983">
    <property type="entry name" value="DHC"/>
</dbReference>
<proteinExistence type="predicted"/>
<dbReference type="InterPro" id="IPR004273">
    <property type="entry name" value="Dynein_heavy_D6_P-loop"/>
</dbReference>
<dbReference type="Proteomes" id="UP000663879">
    <property type="component" value="Unassembled WGS sequence"/>
</dbReference>
<dbReference type="GO" id="GO:0007018">
    <property type="term" value="P:microtubule-based movement"/>
    <property type="evidence" value="ECO:0007669"/>
    <property type="project" value="InterPro"/>
</dbReference>
<dbReference type="InterPro" id="IPR027417">
    <property type="entry name" value="P-loop_NTPase"/>
</dbReference>
<keyword evidence="3" id="KW-1185">Reference proteome</keyword>
<feature type="domain" description="Dynein heavy chain region D6 P-loop" evidence="1">
    <location>
        <begin position="327"/>
        <end position="405"/>
    </location>
</feature>
<gene>
    <name evidence="2" type="ORF">OXX778_LOCUS13417</name>
</gene>
<dbReference type="AlphaFoldDB" id="A0A814CIZ6"/>
<dbReference type="GO" id="GO:0030286">
    <property type="term" value="C:dynein complex"/>
    <property type="evidence" value="ECO:0007669"/>
    <property type="project" value="InterPro"/>
</dbReference>
<comment type="caution">
    <text evidence="2">The sequence shown here is derived from an EMBL/GenBank/DDBJ whole genome shotgun (WGS) entry which is preliminary data.</text>
</comment>
<feature type="non-terminal residue" evidence="2">
    <location>
        <position position="911"/>
    </location>
</feature>
<evidence type="ECO:0000313" key="2">
    <source>
        <dbReference type="EMBL" id="CAF0940788.1"/>
    </source>
</evidence>
<dbReference type="GO" id="GO:0045505">
    <property type="term" value="F:dynein intermediate chain binding"/>
    <property type="evidence" value="ECO:0007669"/>
    <property type="project" value="InterPro"/>
</dbReference>
<dbReference type="Gene3D" id="3.40.50.300">
    <property type="entry name" value="P-loop containing nucleotide triphosphate hydrolases"/>
    <property type="match status" value="1"/>
</dbReference>
<dbReference type="GO" id="GO:0008569">
    <property type="term" value="F:minus-end-directed microtubule motor activity"/>
    <property type="evidence" value="ECO:0007669"/>
    <property type="project" value="InterPro"/>
</dbReference>
<accession>A0A814CIZ6</accession>
<organism evidence="2 3">
    <name type="scientific">Brachionus calyciflorus</name>
    <dbReference type="NCBI Taxonomy" id="104777"/>
    <lineage>
        <taxon>Eukaryota</taxon>
        <taxon>Metazoa</taxon>
        <taxon>Spiralia</taxon>
        <taxon>Gnathifera</taxon>
        <taxon>Rotifera</taxon>
        <taxon>Eurotatoria</taxon>
        <taxon>Monogononta</taxon>
        <taxon>Pseudotrocha</taxon>
        <taxon>Ploima</taxon>
        <taxon>Brachionidae</taxon>
        <taxon>Brachionus</taxon>
    </lineage>
</organism>
<protein>
    <recommendedName>
        <fullName evidence="1">Dynein heavy chain region D6 P-loop domain-containing protein</fullName>
    </recommendedName>
</protein>
<dbReference type="OrthoDB" id="10489338at2759"/>
<dbReference type="Pfam" id="PF03028">
    <property type="entry name" value="Dynein_heavy"/>
    <property type="match status" value="1"/>
</dbReference>
<dbReference type="GO" id="GO:0051959">
    <property type="term" value="F:dynein light intermediate chain binding"/>
    <property type="evidence" value="ECO:0007669"/>
    <property type="project" value="InterPro"/>
</dbReference>
<sequence length="911" mass="105520">EEILERLNTIDQSILDDKNLIKYTTDKNLKLKEINDSFSESLHLEKTLKDVSKDYLRMSKVISGIFDALKMLSLIEPHYFVNWSLFKQMLLSNIDPIKREKGPMGAARATQIEIYCLKLFYDYLASSMTKQHFKIFLFLHSILLSDLNQKKKKNEIDLNHEKLNSIFKMLSSALNDNNNCANDDQISKPINLTHSSWTSFKSLECFSSFKDLTRSLSLMNDIWTEYFHMSTKQGETQIDITDRDIDLINNCPLDNELSIIEKLALWICYYKKDNLSDIITKFNVYNLGGLIPSRSELNLKKAFDISSTSVPILISTPRENAYVSVSIEIGKLAKEINEDIRVVILSLGDDDNKIKRLGYAIKESIKNGSWVIVENVHLLKNWTSDVLKLLYDIKDSNCSQEEMDLWDDYSLNIPENRSCKSKDKKIDIHENFRLWLLADLDHLSNIPDSLIFDCVKLVAEKADMKETYLKCVKNIEIRKTLSAQSIEEASILHSLMCHEEFRNKYEWHAQDFYNYLKALKDIDELTQGSDHDLEYIQSNILNDMIYSVQMTDYTDINLAKKIIQQIIMEKKYEPTQLLENSDKFYSIIEKKSESKKLLNDLKNILEVLTYDEKLTKYNGQILEIPQDLEKNITNILELVTNGLSQIDDILTKSSDLITTSFSMILIKEQLNKYKKYFVNLKQNLNDSLNCIKGINSIGQERIYNFINEINADFFETSEKLVNNSLELSEIYFDIYMESKAIGKELTLNKINLDLLIEPSDFMKKICIERFSSALKEAKKKVFKNEITFRLEVIEDSNDATDSNCIYIENISLINASYDLMSKSFVSTSKKSLLKIPIVKLIQLVECSDDDTLKCIPLIDSRKNELICAFCIKFWQNKSSSLSSTLSNNQQQSNSPINTPQTPIYYPIFFQI</sequence>